<evidence type="ECO:0000256" key="1">
    <source>
        <dbReference type="SAM" id="MobiDB-lite"/>
    </source>
</evidence>
<accession>A0A1J6IS73</accession>
<organism evidence="2 3">
    <name type="scientific">Nicotiana attenuata</name>
    <name type="common">Coyote tobacco</name>
    <dbReference type="NCBI Taxonomy" id="49451"/>
    <lineage>
        <taxon>Eukaryota</taxon>
        <taxon>Viridiplantae</taxon>
        <taxon>Streptophyta</taxon>
        <taxon>Embryophyta</taxon>
        <taxon>Tracheophyta</taxon>
        <taxon>Spermatophyta</taxon>
        <taxon>Magnoliopsida</taxon>
        <taxon>eudicotyledons</taxon>
        <taxon>Gunneridae</taxon>
        <taxon>Pentapetalae</taxon>
        <taxon>asterids</taxon>
        <taxon>lamiids</taxon>
        <taxon>Solanales</taxon>
        <taxon>Solanaceae</taxon>
        <taxon>Nicotianoideae</taxon>
        <taxon>Nicotianeae</taxon>
        <taxon>Nicotiana</taxon>
    </lineage>
</organism>
<name>A0A1J6IS73_NICAT</name>
<evidence type="ECO:0000313" key="3">
    <source>
        <dbReference type="Proteomes" id="UP000187609"/>
    </source>
</evidence>
<reference evidence="2" key="1">
    <citation type="submission" date="2016-11" db="EMBL/GenBank/DDBJ databases">
        <title>The genome of Nicotiana attenuata.</title>
        <authorList>
            <person name="Xu S."/>
            <person name="Brockmoeller T."/>
            <person name="Gaquerel E."/>
            <person name="Navarro A."/>
            <person name="Kuhl H."/>
            <person name="Gase K."/>
            <person name="Ling Z."/>
            <person name="Zhou W."/>
            <person name="Kreitzer C."/>
            <person name="Stanke M."/>
            <person name="Tang H."/>
            <person name="Lyons E."/>
            <person name="Pandey P."/>
            <person name="Pandey S.P."/>
            <person name="Timmermann B."/>
            <person name="Baldwin I.T."/>
        </authorList>
    </citation>
    <scope>NUCLEOTIDE SEQUENCE [LARGE SCALE GENOMIC DNA]</scope>
    <source>
        <strain evidence="2">UT</strain>
    </source>
</reference>
<dbReference type="AlphaFoldDB" id="A0A1J6IS73"/>
<gene>
    <name evidence="2" type="ORF">A4A49_26276</name>
</gene>
<proteinExistence type="predicted"/>
<keyword evidence="3" id="KW-1185">Reference proteome</keyword>
<feature type="region of interest" description="Disordered" evidence="1">
    <location>
        <begin position="17"/>
        <end position="45"/>
    </location>
</feature>
<comment type="caution">
    <text evidence="2">The sequence shown here is derived from an EMBL/GenBank/DDBJ whole genome shotgun (WGS) entry which is preliminary data.</text>
</comment>
<dbReference type="Proteomes" id="UP000187609">
    <property type="component" value="Unassembled WGS sequence"/>
</dbReference>
<protein>
    <submittedName>
        <fullName evidence="2">Uncharacterized protein</fullName>
    </submittedName>
</protein>
<dbReference type="Gramene" id="OIT07100">
    <property type="protein sequence ID" value="OIT07100"/>
    <property type="gene ID" value="A4A49_26276"/>
</dbReference>
<sequence>MTSLVLNNPLRFSRRVDGYEPLDQSKSHDEAPTRREVGFRGDENSYHSGQRTIMKLQKSRRHQRSPIMLSSFSYRRERARKRHIFLQSYKLESSENLRNKKLKKFVVKMKSAMVSVLSFMRAHTMKSCTSNSAISRASPARVIRCC</sequence>
<dbReference type="EMBL" id="MJEQ01037183">
    <property type="protein sequence ID" value="OIT07100.1"/>
    <property type="molecule type" value="Genomic_DNA"/>
</dbReference>
<evidence type="ECO:0000313" key="2">
    <source>
        <dbReference type="EMBL" id="OIT07100.1"/>
    </source>
</evidence>
<dbReference type="STRING" id="49451.A0A1J6IS73"/>